<organism evidence="2 3">
    <name type="scientific">Alkalihalobacterium chitinilyticum</name>
    <dbReference type="NCBI Taxonomy" id="2980103"/>
    <lineage>
        <taxon>Bacteria</taxon>
        <taxon>Bacillati</taxon>
        <taxon>Bacillota</taxon>
        <taxon>Bacilli</taxon>
        <taxon>Bacillales</taxon>
        <taxon>Bacillaceae</taxon>
        <taxon>Alkalihalobacterium</taxon>
    </lineage>
</organism>
<evidence type="ECO:0000313" key="3">
    <source>
        <dbReference type="Proteomes" id="UP001148125"/>
    </source>
</evidence>
<proteinExistence type="predicted"/>
<keyword evidence="3" id="KW-1185">Reference proteome</keyword>
<sequence>MSSNRSYDPYDTFKKFSDRWEKQINDMIHLWTNNSEFVRYAKVNSDAHSRYLELLRRNQEMLATQLNIPTKTDLANVSKLALQTEEKLDLLEEQIWSLSDSFNNTNQEIESVVEISREVVKVTKQLKTELTKTKKEVSETKELKAELEELKAELAQLSDIKEELTSLKGLLQDKNQTNEQKLEPVLVGENEK</sequence>
<evidence type="ECO:0000256" key="1">
    <source>
        <dbReference type="SAM" id="MobiDB-lite"/>
    </source>
</evidence>
<comment type="caution">
    <text evidence="2">The sequence shown here is derived from an EMBL/GenBank/DDBJ whole genome shotgun (WGS) entry which is preliminary data.</text>
</comment>
<reference evidence="2" key="1">
    <citation type="submission" date="2024-05" db="EMBL/GenBank/DDBJ databases">
        <title>Alkalihalobacillus sp. strain MEB203 novel alkaliphilic bacterium from Lonar Lake, India.</title>
        <authorList>
            <person name="Joshi A."/>
            <person name="Thite S."/>
            <person name="Mengade P."/>
        </authorList>
    </citation>
    <scope>NUCLEOTIDE SEQUENCE</scope>
    <source>
        <strain evidence="2">MEB 203</strain>
    </source>
</reference>
<protein>
    <submittedName>
        <fullName evidence="2">Polyhydroxyalkanoate biosynthesis repressor PhaR</fullName>
    </submittedName>
</protein>
<dbReference type="RefSeq" id="WP_275119105.1">
    <property type="nucleotide sequence ID" value="NZ_JAOTPO010000009.1"/>
</dbReference>
<accession>A0ABT5VJ68</accession>
<name>A0ABT5VJ68_9BACI</name>
<evidence type="ECO:0000313" key="2">
    <source>
        <dbReference type="EMBL" id="MDE5414493.1"/>
    </source>
</evidence>
<dbReference type="EMBL" id="JAOTPO010000009">
    <property type="protein sequence ID" value="MDE5414493.1"/>
    <property type="molecule type" value="Genomic_DNA"/>
</dbReference>
<feature type="region of interest" description="Disordered" evidence="1">
    <location>
        <begin position="171"/>
        <end position="192"/>
    </location>
</feature>
<dbReference type="Proteomes" id="UP001148125">
    <property type="component" value="Unassembled WGS sequence"/>
</dbReference>
<gene>
    <name evidence="2" type="ORF">N7Z68_14025</name>
</gene>